<dbReference type="PANTHER" id="PTHR30386">
    <property type="entry name" value="MEMBRANE FUSION SUBUNIT OF EMRAB-TOLC MULTIDRUG EFFLUX PUMP"/>
    <property type="match status" value="1"/>
</dbReference>
<accession>A0A2T3NKN5</accession>
<evidence type="ECO:0000256" key="2">
    <source>
        <dbReference type="ARBA" id="ARBA00009477"/>
    </source>
</evidence>
<dbReference type="InterPro" id="IPR058634">
    <property type="entry name" value="AaeA-lik-b-barrel"/>
</dbReference>
<evidence type="ECO:0000256" key="7">
    <source>
        <dbReference type="SAM" id="MobiDB-lite"/>
    </source>
</evidence>
<feature type="compositionally biased region" description="Low complexity" evidence="7">
    <location>
        <begin position="12"/>
        <end position="24"/>
    </location>
</feature>
<evidence type="ECO:0000259" key="11">
    <source>
        <dbReference type="Pfam" id="PF25963"/>
    </source>
</evidence>
<comment type="subcellular location">
    <subcellularLocation>
        <location evidence="1">Membrane</location>
        <topology evidence="1">Single-pass membrane protein</topology>
    </subcellularLocation>
</comment>
<dbReference type="Gene3D" id="1.10.287.470">
    <property type="entry name" value="Helix hairpin bin"/>
    <property type="match status" value="1"/>
</dbReference>
<keyword evidence="5 8" id="KW-0472">Membrane</keyword>
<feature type="compositionally biased region" description="Polar residues" evidence="7">
    <location>
        <begin position="1"/>
        <end position="11"/>
    </location>
</feature>
<evidence type="ECO:0000256" key="3">
    <source>
        <dbReference type="ARBA" id="ARBA00022692"/>
    </source>
</evidence>
<evidence type="ECO:0000256" key="5">
    <source>
        <dbReference type="ARBA" id="ARBA00023136"/>
    </source>
</evidence>
<dbReference type="PANTHER" id="PTHR30386:SF26">
    <property type="entry name" value="TRANSPORT PROTEIN COMB"/>
    <property type="match status" value="1"/>
</dbReference>
<comment type="caution">
    <text evidence="12">The sequence shown here is derived from an EMBL/GenBank/DDBJ whole genome shotgun (WGS) entry which is preliminary data.</text>
</comment>
<dbReference type="Pfam" id="PF25963">
    <property type="entry name" value="Beta-barrel_AAEA"/>
    <property type="match status" value="1"/>
</dbReference>
<dbReference type="Gene3D" id="2.40.50.100">
    <property type="match status" value="1"/>
</dbReference>
<dbReference type="SUPFAM" id="SSF111369">
    <property type="entry name" value="HlyD-like secretion proteins"/>
    <property type="match status" value="2"/>
</dbReference>
<evidence type="ECO:0000259" key="10">
    <source>
        <dbReference type="Pfam" id="PF25917"/>
    </source>
</evidence>
<feature type="domain" description="Multidrug resistance protein MdtA-like barrel-sandwich hybrid" evidence="10">
    <location>
        <begin position="79"/>
        <end position="261"/>
    </location>
</feature>
<dbReference type="InterPro" id="IPR050739">
    <property type="entry name" value="MFP"/>
</dbReference>
<evidence type="ECO:0000313" key="13">
    <source>
        <dbReference type="Proteomes" id="UP000241346"/>
    </source>
</evidence>
<dbReference type="Pfam" id="PF25876">
    <property type="entry name" value="HH_MFP_RND"/>
    <property type="match status" value="1"/>
</dbReference>
<dbReference type="GO" id="GO:0016020">
    <property type="term" value="C:membrane"/>
    <property type="evidence" value="ECO:0007669"/>
    <property type="project" value="UniProtKB-SubCell"/>
</dbReference>
<evidence type="ECO:0000256" key="4">
    <source>
        <dbReference type="ARBA" id="ARBA00022989"/>
    </source>
</evidence>
<evidence type="ECO:0000256" key="6">
    <source>
        <dbReference type="SAM" id="Coils"/>
    </source>
</evidence>
<feature type="coiled-coil region" evidence="6">
    <location>
        <begin position="112"/>
        <end position="160"/>
    </location>
</feature>
<dbReference type="OrthoDB" id="8958519at2"/>
<keyword evidence="3 8" id="KW-0812">Transmembrane</keyword>
<evidence type="ECO:0000256" key="1">
    <source>
        <dbReference type="ARBA" id="ARBA00004167"/>
    </source>
</evidence>
<dbReference type="Proteomes" id="UP000241346">
    <property type="component" value="Unassembled WGS sequence"/>
</dbReference>
<feature type="domain" description="p-hydroxybenzoic acid efflux pump subunit AaeA-like beta-barrel" evidence="11">
    <location>
        <begin position="270"/>
        <end position="360"/>
    </location>
</feature>
<dbReference type="Gene3D" id="2.40.30.170">
    <property type="match status" value="1"/>
</dbReference>
<dbReference type="Pfam" id="PF25917">
    <property type="entry name" value="BSH_RND"/>
    <property type="match status" value="1"/>
</dbReference>
<organism evidence="12 13">
    <name type="scientific">Photobacterium rosenbergii</name>
    <dbReference type="NCBI Taxonomy" id="294936"/>
    <lineage>
        <taxon>Bacteria</taxon>
        <taxon>Pseudomonadati</taxon>
        <taxon>Pseudomonadota</taxon>
        <taxon>Gammaproteobacteria</taxon>
        <taxon>Vibrionales</taxon>
        <taxon>Vibrionaceae</taxon>
        <taxon>Photobacterium</taxon>
    </lineage>
</organism>
<evidence type="ECO:0000259" key="9">
    <source>
        <dbReference type="Pfam" id="PF25876"/>
    </source>
</evidence>
<dbReference type="EMBL" id="PYMB01000001">
    <property type="protein sequence ID" value="PSW16085.1"/>
    <property type="molecule type" value="Genomic_DNA"/>
</dbReference>
<dbReference type="InterPro" id="IPR058625">
    <property type="entry name" value="MdtA-like_BSH"/>
</dbReference>
<sequence length="390" mass="42785">MSQQSKATAELTTTEQQNQNQVTESNIETDSQKNSGEQARDPRRATLITLLVCAGLFIFYLVSDRVIPTTDMARVRANIVPLAPLVSGPVTKVHVEPNDIVEAGQPLIELDRTDYVIALKQAEEDLEKAGKEVGVQTASVESAQAQLSDAIANQQNVRRQADRVFAMVKKGIVTQADADKTHAALAQASARVDQARASVDQAKKQLGAKGNENTEIQAAILALQKAQLDLERTVIRAPSAGAVTNFRLDEGIFANKGQPLMTFVSGDESWVEAYYRENSLGNVKPGDKVEIALDNVPGEVFAGEVTSIDYGVDWGQAQQTGQLATVTNQSGWLRQTQRFPVMIRFEEQMPKGSLRVGGQADIMMYTDKSSLMNVFGKIWIRVITWFSYIR</sequence>
<name>A0A2T3NKN5_9GAMM</name>
<feature type="domain" description="Multidrug resistance protein MdtA-like alpha-helical hairpin" evidence="9">
    <location>
        <begin position="141"/>
        <end position="206"/>
    </location>
</feature>
<dbReference type="AlphaFoldDB" id="A0A2T3NKN5"/>
<protein>
    <submittedName>
        <fullName evidence="12">HlyD family secretion protein</fullName>
    </submittedName>
</protein>
<comment type="similarity">
    <text evidence="2">Belongs to the membrane fusion protein (MFP) (TC 8.A.1) family.</text>
</comment>
<dbReference type="RefSeq" id="WP_107296707.1">
    <property type="nucleotide sequence ID" value="NZ_PYMB01000001.1"/>
</dbReference>
<feature type="transmembrane region" description="Helical" evidence="8">
    <location>
        <begin position="45"/>
        <end position="62"/>
    </location>
</feature>
<evidence type="ECO:0000256" key="8">
    <source>
        <dbReference type="SAM" id="Phobius"/>
    </source>
</evidence>
<feature type="compositionally biased region" description="Polar residues" evidence="7">
    <location>
        <begin position="25"/>
        <end position="37"/>
    </location>
</feature>
<dbReference type="InterPro" id="IPR058624">
    <property type="entry name" value="MdtA-like_HH"/>
</dbReference>
<keyword evidence="6" id="KW-0175">Coiled coil</keyword>
<reference evidence="12 13" key="1">
    <citation type="submission" date="2018-03" db="EMBL/GenBank/DDBJ databases">
        <title>Whole genome sequencing of Histamine producing bacteria.</title>
        <authorList>
            <person name="Butler K."/>
        </authorList>
    </citation>
    <scope>NUCLEOTIDE SEQUENCE [LARGE SCALE GENOMIC DNA]</scope>
    <source>
        <strain evidence="12 13">DSM 19138</strain>
    </source>
</reference>
<gene>
    <name evidence="12" type="ORF">C9J01_03505</name>
</gene>
<keyword evidence="4 8" id="KW-1133">Transmembrane helix</keyword>
<proteinExistence type="inferred from homology"/>
<evidence type="ECO:0000313" key="12">
    <source>
        <dbReference type="EMBL" id="PSW16085.1"/>
    </source>
</evidence>
<feature type="region of interest" description="Disordered" evidence="7">
    <location>
        <begin position="1"/>
        <end position="40"/>
    </location>
</feature>